<feature type="transmembrane region" description="Helical" evidence="8">
    <location>
        <begin position="6"/>
        <end position="23"/>
    </location>
</feature>
<evidence type="ECO:0000256" key="6">
    <source>
        <dbReference type="PIRSR" id="PIRSR602403-1"/>
    </source>
</evidence>
<dbReference type="AlphaFoldDB" id="A0AAW0D592"/>
<evidence type="ECO:0000256" key="7">
    <source>
        <dbReference type="RuleBase" id="RU000461"/>
    </source>
</evidence>
<comment type="cofactor">
    <cofactor evidence="1 6">
        <name>heme</name>
        <dbReference type="ChEBI" id="CHEBI:30413"/>
    </cofactor>
</comment>
<dbReference type="Proteomes" id="UP001362999">
    <property type="component" value="Unassembled WGS sequence"/>
</dbReference>
<dbReference type="CDD" id="cd00302">
    <property type="entry name" value="cytochrome_P450"/>
    <property type="match status" value="1"/>
</dbReference>
<dbReference type="GO" id="GO:0016705">
    <property type="term" value="F:oxidoreductase activity, acting on paired donors, with incorporation or reduction of molecular oxygen"/>
    <property type="evidence" value="ECO:0007669"/>
    <property type="project" value="InterPro"/>
</dbReference>
<sequence length="505" mass="57027">MLDAVFLFSTALPVLVVYITFWLHRFQKVKTTSDLEGLSIAPYTSIAYPLLGSLQYFSGHWDFLRSATRNGAVSFHLARQKCIAVPVEKRHEFFNDSRPAFALAYAVMLGATPSMNKDFLSSMGFDITLGGRSNKFLSALVRNQRINDNLPILYRYADECINGLGTQTNPFDTIYRTIFRLTVNTIAASSIAASPVLCDTLAKIFHELDQSGTPATILFPWFPGWERMQRFYLMKQFYDIMTAAIQERKIDGRNDGDPMQYLIDAGLSSLEITQFTLAALFAGIANTGIVAAYFLCDLATHPEYLAQVREELNDFVSQFNPDDTLPLIARVQSITYEDWITAGVLPVTDRCLKETLRLRIATPLHRLNNSGRDIDIAGTLVPKDTILTFHSSFMHHNADIYQEPLVWDPERFNEERMEDKVQPMSFAAWGLGKHQCLGQKASFFEPCRFAKFEIFLLTALIVSSYDMQAIDKDSVPITKMPPVELNNTVISPPNPEVHLRLTPRG</sequence>
<dbReference type="EMBL" id="JAWWNJ010000010">
    <property type="protein sequence ID" value="KAK7046568.1"/>
    <property type="molecule type" value="Genomic_DNA"/>
</dbReference>
<keyword evidence="5 6" id="KW-0408">Iron</keyword>
<dbReference type="GO" id="GO:0005506">
    <property type="term" value="F:iron ion binding"/>
    <property type="evidence" value="ECO:0007669"/>
    <property type="project" value="InterPro"/>
</dbReference>
<gene>
    <name evidence="9" type="ORF">R3P38DRAFT_2507763</name>
</gene>
<dbReference type="SUPFAM" id="SSF48264">
    <property type="entry name" value="Cytochrome P450"/>
    <property type="match status" value="1"/>
</dbReference>
<keyword evidence="3 6" id="KW-0349">Heme</keyword>
<dbReference type="InterPro" id="IPR050529">
    <property type="entry name" value="CYP450_sterol_14alpha_dmase"/>
</dbReference>
<dbReference type="Gene3D" id="1.10.630.10">
    <property type="entry name" value="Cytochrome P450"/>
    <property type="match status" value="1"/>
</dbReference>
<dbReference type="InterPro" id="IPR002403">
    <property type="entry name" value="Cyt_P450_E_grp-IV"/>
</dbReference>
<dbReference type="PANTHER" id="PTHR24304:SF2">
    <property type="entry name" value="24-HYDROXYCHOLESTEROL 7-ALPHA-HYDROXYLASE"/>
    <property type="match status" value="1"/>
</dbReference>
<keyword evidence="7" id="KW-0560">Oxidoreductase</keyword>
<dbReference type="PRINTS" id="PR00465">
    <property type="entry name" value="EP450IV"/>
</dbReference>
<keyword evidence="8" id="KW-1133">Transmembrane helix</keyword>
<name>A0AAW0D592_9AGAR</name>
<reference evidence="9 10" key="1">
    <citation type="journal article" date="2024" name="J Genomics">
        <title>Draft genome sequencing and assembly of Favolaschia claudopus CIRM-BRFM 2984 isolated from oak limbs.</title>
        <authorList>
            <person name="Navarro D."/>
            <person name="Drula E."/>
            <person name="Chaduli D."/>
            <person name="Cazenave R."/>
            <person name="Ahrendt S."/>
            <person name="Wang J."/>
            <person name="Lipzen A."/>
            <person name="Daum C."/>
            <person name="Barry K."/>
            <person name="Grigoriev I.V."/>
            <person name="Favel A."/>
            <person name="Rosso M.N."/>
            <person name="Martin F."/>
        </authorList>
    </citation>
    <scope>NUCLEOTIDE SEQUENCE [LARGE SCALE GENOMIC DNA]</scope>
    <source>
        <strain evidence="9 10">CIRM-BRFM 2984</strain>
    </source>
</reference>
<dbReference type="GO" id="GO:0004497">
    <property type="term" value="F:monooxygenase activity"/>
    <property type="evidence" value="ECO:0007669"/>
    <property type="project" value="UniProtKB-KW"/>
</dbReference>
<keyword evidence="8" id="KW-0812">Transmembrane</keyword>
<organism evidence="9 10">
    <name type="scientific">Favolaschia claudopus</name>
    <dbReference type="NCBI Taxonomy" id="2862362"/>
    <lineage>
        <taxon>Eukaryota</taxon>
        <taxon>Fungi</taxon>
        <taxon>Dikarya</taxon>
        <taxon>Basidiomycota</taxon>
        <taxon>Agaricomycotina</taxon>
        <taxon>Agaricomycetes</taxon>
        <taxon>Agaricomycetidae</taxon>
        <taxon>Agaricales</taxon>
        <taxon>Marasmiineae</taxon>
        <taxon>Mycenaceae</taxon>
        <taxon>Favolaschia</taxon>
    </lineage>
</organism>
<dbReference type="PANTHER" id="PTHR24304">
    <property type="entry name" value="CYTOCHROME P450 FAMILY 7"/>
    <property type="match status" value="1"/>
</dbReference>
<comment type="similarity">
    <text evidence="2 7">Belongs to the cytochrome P450 family.</text>
</comment>
<accession>A0AAW0D592</accession>
<keyword evidence="4 6" id="KW-0479">Metal-binding</keyword>
<keyword evidence="8" id="KW-0472">Membrane</keyword>
<protein>
    <submittedName>
        <fullName evidence="9">Cytochrome P450 6A1</fullName>
    </submittedName>
</protein>
<comment type="caution">
    <text evidence="9">The sequence shown here is derived from an EMBL/GenBank/DDBJ whole genome shotgun (WGS) entry which is preliminary data.</text>
</comment>
<evidence type="ECO:0000256" key="2">
    <source>
        <dbReference type="ARBA" id="ARBA00010617"/>
    </source>
</evidence>
<dbReference type="GO" id="GO:0020037">
    <property type="term" value="F:heme binding"/>
    <property type="evidence" value="ECO:0007669"/>
    <property type="project" value="InterPro"/>
</dbReference>
<evidence type="ECO:0000256" key="5">
    <source>
        <dbReference type="ARBA" id="ARBA00023004"/>
    </source>
</evidence>
<dbReference type="InterPro" id="IPR017972">
    <property type="entry name" value="Cyt_P450_CS"/>
</dbReference>
<evidence type="ECO:0000256" key="4">
    <source>
        <dbReference type="ARBA" id="ARBA00022723"/>
    </source>
</evidence>
<evidence type="ECO:0000313" key="10">
    <source>
        <dbReference type="Proteomes" id="UP001362999"/>
    </source>
</evidence>
<dbReference type="InterPro" id="IPR001128">
    <property type="entry name" value="Cyt_P450"/>
</dbReference>
<dbReference type="PROSITE" id="PS00086">
    <property type="entry name" value="CYTOCHROME_P450"/>
    <property type="match status" value="1"/>
</dbReference>
<evidence type="ECO:0000256" key="1">
    <source>
        <dbReference type="ARBA" id="ARBA00001971"/>
    </source>
</evidence>
<evidence type="ECO:0000256" key="3">
    <source>
        <dbReference type="ARBA" id="ARBA00022617"/>
    </source>
</evidence>
<feature type="binding site" description="axial binding residue" evidence="6">
    <location>
        <position position="436"/>
    </location>
    <ligand>
        <name>heme</name>
        <dbReference type="ChEBI" id="CHEBI:30413"/>
    </ligand>
    <ligandPart>
        <name>Fe</name>
        <dbReference type="ChEBI" id="CHEBI:18248"/>
    </ligandPart>
</feature>
<keyword evidence="10" id="KW-1185">Reference proteome</keyword>
<evidence type="ECO:0000256" key="8">
    <source>
        <dbReference type="SAM" id="Phobius"/>
    </source>
</evidence>
<proteinExistence type="inferred from homology"/>
<evidence type="ECO:0000313" key="9">
    <source>
        <dbReference type="EMBL" id="KAK7046568.1"/>
    </source>
</evidence>
<dbReference type="Pfam" id="PF00067">
    <property type="entry name" value="p450"/>
    <property type="match status" value="1"/>
</dbReference>
<dbReference type="InterPro" id="IPR036396">
    <property type="entry name" value="Cyt_P450_sf"/>
</dbReference>
<keyword evidence="7" id="KW-0503">Monooxygenase</keyword>